<reference evidence="1 2" key="1">
    <citation type="journal article" date="2015" name="Mol. Biochem. Parasitol.">
        <title>Identification of polymorphic genes for use in assemblage B genotyping assays through comparative genomics of multiple assemblage B Giardia duodenalis isolates.</title>
        <authorList>
            <person name="Wielinga C."/>
            <person name="Thompson R.C."/>
            <person name="Monis P."/>
            <person name="Ryan U."/>
        </authorList>
    </citation>
    <scope>NUCLEOTIDE SEQUENCE [LARGE SCALE GENOMIC DNA]</scope>
    <source>
        <strain evidence="1 2">BAH15c1</strain>
    </source>
</reference>
<proteinExistence type="predicted"/>
<dbReference type="EMBL" id="JXTI01000024">
    <property type="protein sequence ID" value="KWX14749.1"/>
    <property type="molecule type" value="Genomic_DNA"/>
</dbReference>
<dbReference type="Proteomes" id="UP000070089">
    <property type="component" value="Unassembled WGS sequence"/>
</dbReference>
<name>A0A132NXE8_GIAIN</name>
<dbReference type="VEuPathDB" id="GiardiaDB:QR46_1251"/>
<dbReference type="AlphaFoldDB" id="A0A132NXE8"/>
<dbReference type="OrthoDB" id="10310332at2759"/>
<sequence length="437" mass="49170">MATLKAAIGYVVRATKHAGVTSLTPETLHRGISNSEALEKSDVSTLFYSLHDLLVAIYYYHGQLDDPSIQLQSLAAEYRSRDKIRPTARDFLLVMENALVKMGFTFSITRSHVHTLDLCRAVADFDGHTMALAVCYVVLVSRLLHTVLFASINISGIQLCAESIQKEELESTREARIPNNSKAIPRPPTHKAPTFKKHTQYQNKSTGLTTESRSTEESIPELLAKIHEDLENIRQYTRKINIILPRWSCSVSEALHPAEIANIMDGKALPVELDRSKLALYSRKQANSQECLQRIAHANAIIDIIVSLIYRGLSDKKYWVVAPDRESTPYRQGELYINDDHLVNLQSLKQILSSTYLSTSTSSYGAEKVLLPFIKGGEKYHETLGPFLQHHAEKHRKAVTASTRTYNNICKIINDLMIDATGISLRRLRDFAKKSPE</sequence>
<gene>
    <name evidence="1" type="ORF">QR46_1251</name>
</gene>
<protein>
    <submittedName>
        <fullName evidence="1">Uncharacterized protein</fullName>
    </submittedName>
</protein>
<accession>A0A132NXE8</accession>
<comment type="caution">
    <text evidence="1">The sequence shown here is derived from an EMBL/GenBank/DDBJ whole genome shotgun (WGS) entry which is preliminary data.</text>
</comment>
<evidence type="ECO:0000313" key="1">
    <source>
        <dbReference type="EMBL" id="KWX14749.1"/>
    </source>
</evidence>
<organism evidence="1 2">
    <name type="scientific">Giardia duodenalis assemblage B</name>
    <dbReference type="NCBI Taxonomy" id="1394984"/>
    <lineage>
        <taxon>Eukaryota</taxon>
        <taxon>Metamonada</taxon>
        <taxon>Diplomonadida</taxon>
        <taxon>Hexamitidae</taxon>
        <taxon>Giardiinae</taxon>
        <taxon>Giardia</taxon>
    </lineage>
</organism>
<evidence type="ECO:0000313" key="2">
    <source>
        <dbReference type="Proteomes" id="UP000070089"/>
    </source>
</evidence>